<evidence type="ECO:0000313" key="2">
    <source>
        <dbReference type="EMBL" id="GBN25390.1"/>
    </source>
</evidence>
<feature type="compositionally biased region" description="Polar residues" evidence="1">
    <location>
        <begin position="41"/>
        <end position="51"/>
    </location>
</feature>
<dbReference type="EMBL" id="BGPR01122883">
    <property type="protein sequence ID" value="GBN25390.1"/>
    <property type="molecule type" value="Genomic_DNA"/>
</dbReference>
<proteinExistence type="predicted"/>
<reference evidence="2 3" key="1">
    <citation type="journal article" date="2019" name="Sci. Rep.">
        <title>Orb-weaving spider Araneus ventricosus genome elucidates the spidroin gene catalogue.</title>
        <authorList>
            <person name="Kono N."/>
            <person name="Nakamura H."/>
            <person name="Ohtoshi R."/>
            <person name="Moran D.A.P."/>
            <person name="Shinohara A."/>
            <person name="Yoshida Y."/>
            <person name="Fujiwara M."/>
            <person name="Mori M."/>
            <person name="Tomita M."/>
            <person name="Arakawa K."/>
        </authorList>
    </citation>
    <scope>NUCLEOTIDE SEQUENCE [LARGE SCALE GENOMIC DNA]</scope>
</reference>
<dbReference type="Proteomes" id="UP000499080">
    <property type="component" value="Unassembled WGS sequence"/>
</dbReference>
<gene>
    <name evidence="2" type="ORF">AVEN_161523_1</name>
</gene>
<dbReference type="AlphaFoldDB" id="A0A4Y2MG57"/>
<evidence type="ECO:0000256" key="1">
    <source>
        <dbReference type="SAM" id="MobiDB-lite"/>
    </source>
</evidence>
<keyword evidence="3" id="KW-1185">Reference proteome</keyword>
<accession>A0A4Y2MG57</accession>
<organism evidence="2 3">
    <name type="scientific">Araneus ventricosus</name>
    <name type="common">Orbweaver spider</name>
    <name type="synonym">Epeira ventricosa</name>
    <dbReference type="NCBI Taxonomy" id="182803"/>
    <lineage>
        <taxon>Eukaryota</taxon>
        <taxon>Metazoa</taxon>
        <taxon>Ecdysozoa</taxon>
        <taxon>Arthropoda</taxon>
        <taxon>Chelicerata</taxon>
        <taxon>Arachnida</taxon>
        <taxon>Araneae</taxon>
        <taxon>Araneomorphae</taxon>
        <taxon>Entelegynae</taxon>
        <taxon>Araneoidea</taxon>
        <taxon>Araneidae</taxon>
        <taxon>Araneus</taxon>
    </lineage>
</organism>
<feature type="non-terminal residue" evidence="2">
    <location>
        <position position="51"/>
    </location>
</feature>
<evidence type="ECO:0000313" key="3">
    <source>
        <dbReference type="Proteomes" id="UP000499080"/>
    </source>
</evidence>
<name>A0A4Y2MG57_ARAVE</name>
<protein>
    <submittedName>
        <fullName evidence="2">Uncharacterized protein</fullName>
    </submittedName>
</protein>
<feature type="region of interest" description="Disordered" evidence="1">
    <location>
        <begin position="1"/>
        <end position="51"/>
    </location>
</feature>
<comment type="caution">
    <text evidence="2">The sequence shown here is derived from an EMBL/GenBank/DDBJ whole genome shotgun (WGS) entry which is preliminary data.</text>
</comment>
<sequence>MKAIGGRGGLLVRSQPQARRAPCSKPDPIEDPPCMGPRTPYHTQWPNVPSP</sequence>